<keyword evidence="11" id="KW-1185">Reference proteome</keyword>
<dbReference type="PANTHER" id="PTHR30413">
    <property type="entry name" value="INNER MEMBRANE TRANSPORT PERMEASE"/>
    <property type="match status" value="1"/>
</dbReference>
<dbReference type="STRING" id="933059.SAMN04488103_101620"/>
<dbReference type="EMBL" id="FOCE01000001">
    <property type="protein sequence ID" value="SEM61114.1"/>
    <property type="molecule type" value="Genomic_DNA"/>
</dbReference>
<evidence type="ECO:0000256" key="6">
    <source>
        <dbReference type="ARBA" id="ARBA00022989"/>
    </source>
</evidence>
<protein>
    <submittedName>
        <fullName evidence="10">ABC-type polysaccharide/polyol phosphate export permease</fullName>
    </submittedName>
</protein>
<evidence type="ECO:0000313" key="10">
    <source>
        <dbReference type="EMBL" id="SEM61114.1"/>
    </source>
</evidence>
<dbReference type="OrthoDB" id="7835223at2"/>
<keyword evidence="7 8" id="KW-0472">Membrane</keyword>
<dbReference type="RefSeq" id="WP_091296553.1">
    <property type="nucleotide sequence ID" value="NZ_FOCE01000001.1"/>
</dbReference>
<dbReference type="Proteomes" id="UP000198761">
    <property type="component" value="Unassembled WGS sequence"/>
</dbReference>
<evidence type="ECO:0000256" key="1">
    <source>
        <dbReference type="ARBA" id="ARBA00004429"/>
    </source>
</evidence>
<evidence type="ECO:0000256" key="7">
    <source>
        <dbReference type="ARBA" id="ARBA00023136"/>
    </source>
</evidence>
<dbReference type="InterPro" id="IPR013525">
    <property type="entry name" value="ABC2_TM"/>
</dbReference>
<proteinExistence type="inferred from homology"/>
<sequence>MFSAERSRSRASSAFGLLALIFHASVRNIRKGHGNAMLGLVMNVVQTLILVAVFWVISHIFGQRGQIRGDPILFVMSGIFMFMTHSKTMGAVSGAEGPTSSMMLHAPMNTIIAIAAAALSTLYIQILSICFVLFFYHAIVSPITIHEPVGALAMLLVSWASGIGIGMIFLAAKPWSPDLIGIIVKVYMRANMIASGKMFVANNTPSRILQWFDWNPLFHTIDQGRGFIFLNYNPHNSSISYPVWIAAATIVLGLMGEFFTRKHISASWSARG</sequence>
<keyword evidence="6 8" id="KW-1133">Transmembrane helix</keyword>
<gene>
    <name evidence="10" type="ORF">SAMN04488103_101620</name>
</gene>
<feature type="transmembrane region" description="Helical" evidence="8">
    <location>
        <begin position="239"/>
        <end position="259"/>
    </location>
</feature>
<feature type="transmembrane region" description="Helical" evidence="8">
    <location>
        <begin position="72"/>
        <end position="91"/>
    </location>
</feature>
<comment type="similarity">
    <text evidence="2">Belongs to the ABC-2 integral membrane protein family.</text>
</comment>
<comment type="subcellular location">
    <subcellularLocation>
        <location evidence="1">Cell inner membrane</location>
        <topology evidence="1">Multi-pass membrane protein</topology>
    </subcellularLocation>
</comment>
<dbReference type="PANTHER" id="PTHR30413:SF8">
    <property type="entry name" value="TRANSPORT PERMEASE PROTEIN"/>
    <property type="match status" value="1"/>
</dbReference>
<dbReference type="Pfam" id="PF01061">
    <property type="entry name" value="ABC2_membrane"/>
    <property type="match status" value="1"/>
</dbReference>
<feature type="domain" description="ABC-2 type transporter transmembrane" evidence="9">
    <location>
        <begin position="23"/>
        <end position="226"/>
    </location>
</feature>
<organism evidence="10 11">
    <name type="scientific">Gemmobacter aquatilis</name>
    <dbReference type="NCBI Taxonomy" id="933059"/>
    <lineage>
        <taxon>Bacteria</taxon>
        <taxon>Pseudomonadati</taxon>
        <taxon>Pseudomonadota</taxon>
        <taxon>Alphaproteobacteria</taxon>
        <taxon>Rhodobacterales</taxon>
        <taxon>Paracoccaceae</taxon>
        <taxon>Gemmobacter</taxon>
    </lineage>
</organism>
<evidence type="ECO:0000256" key="5">
    <source>
        <dbReference type="ARBA" id="ARBA00022692"/>
    </source>
</evidence>
<evidence type="ECO:0000256" key="3">
    <source>
        <dbReference type="ARBA" id="ARBA00022448"/>
    </source>
</evidence>
<evidence type="ECO:0000256" key="2">
    <source>
        <dbReference type="ARBA" id="ARBA00007783"/>
    </source>
</evidence>
<evidence type="ECO:0000259" key="9">
    <source>
        <dbReference type="Pfam" id="PF01061"/>
    </source>
</evidence>
<evidence type="ECO:0000256" key="8">
    <source>
        <dbReference type="SAM" id="Phobius"/>
    </source>
</evidence>
<reference evidence="10 11" key="1">
    <citation type="submission" date="2016-10" db="EMBL/GenBank/DDBJ databases">
        <authorList>
            <person name="de Groot N.N."/>
        </authorList>
    </citation>
    <scope>NUCLEOTIDE SEQUENCE [LARGE SCALE GENOMIC DNA]</scope>
    <source>
        <strain evidence="10 11">DSM 3857</strain>
    </source>
</reference>
<keyword evidence="4" id="KW-1003">Cell membrane</keyword>
<keyword evidence="3" id="KW-0813">Transport</keyword>
<dbReference type="AlphaFoldDB" id="A0A1H7ZTJ1"/>
<accession>A0A1H7ZTJ1</accession>
<evidence type="ECO:0000313" key="11">
    <source>
        <dbReference type="Proteomes" id="UP000198761"/>
    </source>
</evidence>
<keyword evidence="5 8" id="KW-0812">Transmembrane</keyword>
<dbReference type="GO" id="GO:0140359">
    <property type="term" value="F:ABC-type transporter activity"/>
    <property type="evidence" value="ECO:0007669"/>
    <property type="project" value="InterPro"/>
</dbReference>
<evidence type="ECO:0000256" key="4">
    <source>
        <dbReference type="ARBA" id="ARBA00022475"/>
    </source>
</evidence>
<name>A0A1H7ZTJ1_9RHOB</name>
<dbReference type="GO" id="GO:0015920">
    <property type="term" value="P:lipopolysaccharide transport"/>
    <property type="evidence" value="ECO:0007669"/>
    <property type="project" value="TreeGrafter"/>
</dbReference>
<dbReference type="GO" id="GO:0005886">
    <property type="term" value="C:plasma membrane"/>
    <property type="evidence" value="ECO:0007669"/>
    <property type="project" value="UniProtKB-SubCell"/>
</dbReference>
<feature type="transmembrane region" description="Helical" evidence="8">
    <location>
        <begin position="111"/>
        <end position="136"/>
    </location>
</feature>
<feature type="transmembrane region" description="Helical" evidence="8">
    <location>
        <begin position="37"/>
        <end position="60"/>
    </location>
</feature>
<feature type="transmembrane region" description="Helical" evidence="8">
    <location>
        <begin position="148"/>
        <end position="172"/>
    </location>
</feature>